<gene>
    <name evidence="5" type="primary">copZ</name>
    <name evidence="5" type="ORF">ACFSR0_06380</name>
</gene>
<reference evidence="6" key="1">
    <citation type="journal article" date="2019" name="Int. J. Syst. Evol. Microbiol.">
        <title>The Global Catalogue of Microorganisms (GCM) 10K type strain sequencing project: providing services to taxonomists for standard genome sequencing and annotation.</title>
        <authorList>
            <consortium name="The Broad Institute Genomics Platform"/>
            <consortium name="The Broad Institute Genome Sequencing Center for Infectious Disease"/>
            <person name="Wu L."/>
            <person name="Ma J."/>
        </authorList>
    </citation>
    <scope>NUCLEOTIDE SEQUENCE [LARGE SCALE GENOMIC DNA]</scope>
    <source>
        <strain evidence="6">TISTR 932</strain>
    </source>
</reference>
<comment type="caution">
    <text evidence="5">The sequence shown here is derived from an EMBL/GenBank/DDBJ whole genome shotgun (WGS) entry which is preliminary data.</text>
</comment>
<evidence type="ECO:0000256" key="2">
    <source>
        <dbReference type="ARBA" id="ARBA00022723"/>
    </source>
</evidence>
<dbReference type="PROSITE" id="PS01047">
    <property type="entry name" value="HMA_1"/>
    <property type="match status" value="1"/>
</dbReference>
<dbReference type="CDD" id="cd00371">
    <property type="entry name" value="HMA"/>
    <property type="match status" value="1"/>
</dbReference>
<accession>A0ABW5TJE9</accession>
<keyword evidence="3" id="KW-0186">Copper</keyword>
<dbReference type="PANTHER" id="PTHR46594:SF4">
    <property type="entry name" value="P-TYPE CATION-TRANSPORTING ATPASE"/>
    <property type="match status" value="1"/>
</dbReference>
<dbReference type="InterPro" id="IPR006122">
    <property type="entry name" value="HMA_Cu_ion-bd"/>
</dbReference>
<keyword evidence="2" id="KW-0479">Metal-binding</keyword>
<dbReference type="SUPFAM" id="SSF55008">
    <property type="entry name" value="HMA, heavy metal-associated domain"/>
    <property type="match status" value="1"/>
</dbReference>
<evidence type="ECO:0000256" key="3">
    <source>
        <dbReference type="ARBA" id="ARBA00023008"/>
    </source>
</evidence>
<proteinExistence type="predicted"/>
<dbReference type="NCBIfam" id="NF033794">
    <property type="entry name" value="chaper_CopZ_Eh"/>
    <property type="match status" value="1"/>
</dbReference>
<dbReference type="Pfam" id="PF00403">
    <property type="entry name" value="HMA"/>
    <property type="match status" value="1"/>
</dbReference>
<sequence length="70" mass="7780">MKQTFAIEGMSCAHCVAHVEKAVNELPGIKKVAIHLKKNNGVIKYDETKVTSDQIIEKINQETNYHASLA</sequence>
<dbReference type="InterPro" id="IPR006121">
    <property type="entry name" value="HMA_dom"/>
</dbReference>
<name>A0ABW5TJE9_9ENTE</name>
<evidence type="ECO:0000313" key="5">
    <source>
        <dbReference type="EMBL" id="MFD2729047.1"/>
    </source>
</evidence>
<dbReference type="EMBL" id="JBHUMO010000039">
    <property type="protein sequence ID" value="MFD2729047.1"/>
    <property type="molecule type" value="Genomic_DNA"/>
</dbReference>
<evidence type="ECO:0000256" key="1">
    <source>
        <dbReference type="ARBA" id="ARBA00015313"/>
    </source>
</evidence>
<dbReference type="Proteomes" id="UP001597427">
    <property type="component" value="Unassembled WGS sequence"/>
</dbReference>
<dbReference type="PANTHER" id="PTHR46594">
    <property type="entry name" value="P-TYPE CATION-TRANSPORTING ATPASE"/>
    <property type="match status" value="1"/>
</dbReference>
<evidence type="ECO:0000313" key="6">
    <source>
        <dbReference type="Proteomes" id="UP001597427"/>
    </source>
</evidence>
<organism evidence="5 6">
    <name type="scientific">Enterococcus camelliae</name>
    <dbReference type="NCBI Taxonomy" id="453959"/>
    <lineage>
        <taxon>Bacteria</taxon>
        <taxon>Bacillati</taxon>
        <taxon>Bacillota</taxon>
        <taxon>Bacilli</taxon>
        <taxon>Lactobacillales</taxon>
        <taxon>Enterococcaceae</taxon>
        <taxon>Enterococcus</taxon>
    </lineage>
</organism>
<dbReference type="RefSeq" id="WP_379981023.1">
    <property type="nucleotide sequence ID" value="NZ_JBHUMO010000039.1"/>
</dbReference>
<dbReference type="InterPro" id="IPR017969">
    <property type="entry name" value="Heavy-metal-associated_CS"/>
</dbReference>
<keyword evidence="6" id="KW-1185">Reference proteome</keyword>
<feature type="domain" description="HMA" evidence="4">
    <location>
        <begin position="1"/>
        <end position="68"/>
    </location>
</feature>
<dbReference type="Gene3D" id="3.30.70.100">
    <property type="match status" value="1"/>
</dbReference>
<protein>
    <recommendedName>
        <fullName evidence="1">Copper chaperone CopZ</fullName>
    </recommendedName>
</protein>
<evidence type="ECO:0000259" key="4">
    <source>
        <dbReference type="PROSITE" id="PS50846"/>
    </source>
</evidence>
<dbReference type="PROSITE" id="PS50846">
    <property type="entry name" value="HMA_2"/>
    <property type="match status" value="1"/>
</dbReference>
<dbReference type="NCBIfam" id="TIGR00003">
    <property type="entry name" value="copper ion binding protein"/>
    <property type="match status" value="1"/>
</dbReference>
<dbReference type="InterPro" id="IPR036163">
    <property type="entry name" value="HMA_dom_sf"/>
</dbReference>